<accession>J3MYL7</accession>
<organism evidence="1">
    <name type="scientific">Oryza brachyantha</name>
    <name type="common">malo sina</name>
    <dbReference type="NCBI Taxonomy" id="4533"/>
    <lineage>
        <taxon>Eukaryota</taxon>
        <taxon>Viridiplantae</taxon>
        <taxon>Streptophyta</taxon>
        <taxon>Embryophyta</taxon>
        <taxon>Tracheophyta</taxon>
        <taxon>Spermatophyta</taxon>
        <taxon>Magnoliopsida</taxon>
        <taxon>Liliopsida</taxon>
        <taxon>Poales</taxon>
        <taxon>Poaceae</taxon>
        <taxon>BOP clade</taxon>
        <taxon>Oryzoideae</taxon>
        <taxon>Oryzeae</taxon>
        <taxon>Oryzinae</taxon>
        <taxon>Oryza</taxon>
    </lineage>
</organism>
<dbReference type="EnsemblPlants" id="OB09G20960.1">
    <property type="protein sequence ID" value="OB09G20960.1"/>
    <property type="gene ID" value="OB09G20960"/>
</dbReference>
<evidence type="ECO:0000313" key="1">
    <source>
        <dbReference type="EnsemblPlants" id="OB09G20960.1"/>
    </source>
</evidence>
<protein>
    <submittedName>
        <fullName evidence="1">Uncharacterized protein</fullName>
    </submittedName>
</protein>
<dbReference type="HOGENOM" id="CLU_1362288_0_0_1"/>
<dbReference type="AlphaFoldDB" id="J3MYL7"/>
<proteinExistence type="predicted"/>
<reference evidence="1" key="2">
    <citation type="submission" date="2013-04" db="UniProtKB">
        <authorList>
            <consortium name="EnsemblPlants"/>
        </authorList>
    </citation>
    <scope>IDENTIFICATION</scope>
</reference>
<evidence type="ECO:0000313" key="2">
    <source>
        <dbReference type="Proteomes" id="UP000006038"/>
    </source>
</evidence>
<reference evidence="1" key="1">
    <citation type="journal article" date="2013" name="Nat. Commun.">
        <title>Whole-genome sequencing of Oryza brachyantha reveals mechanisms underlying Oryza genome evolution.</title>
        <authorList>
            <person name="Chen J."/>
            <person name="Huang Q."/>
            <person name="Gao D."/>
            <person name="Wang J."/>
            <person name="Lang Y."/>
            <person name="Liu T."/>
            <person name="Li B."/>
            <person name="Bai Z."/>
            <person name="Luis Goicoechea J."/>
            <person name="Liang C."/>
            <person name="Chen C."/>
            <person name="Zhang W."/>
            <person name="Sun S."/>
            <person name="Liao Y."/>
            <person name="Zhang X."/>
            <person name="Yang L."/>
            <person name="Song C."/>
            <person name="Wang M."/>
            <person name="Shi J."/>
            <person name="Liu G."/>
            <person name="Liu J."/>
            <person name="Zhou H."/>
            <person name="Zhou W."/>
            <person name="Yu Q."/>
            <person name="An N."/>
            <person name="Chen Y."/>
            <person name="Cai Q."/>
            <person name="Wang B."/>
            <person name="Liu B."/>
            <person name="Min J."/>
            <person name="Huang Y."/>
            <person name="Wu H."/>
            <person name="Li Z."/>
            <person name="Zhang Y."/>
            <person name="Yin Y."/>
            <person name="Song W."/>
            <person name="Jiang J."/>
            <person name="Jackson S.A."/>
            <person name="Wing R.A."/>
            <person name="Wang J."/>
            <person name="Chen M."/>
        </authorList>
    </citation>
    <scope>NUCLEOTIDE SEQUENCE [LARGE SCALE GENOMIC DNA]</scope>
    <source>
        <strain evidence="1">cv. IRGC 101232</strain>
    </source>
</reference>
<keyword evidence="2" id="KW-1185">Reference proteome</keyword>
<dbReference type="Gramene" id="OB09G20960.1">
    <property type="protein sequence ID" value="OB09G20960.1"/>
    <property type="gene ID" value="OB09G20960"/>
</dbReference>
<dbReference type="Proteomes" id="UP000006038">
    <property type="component" value="Chromosome 9"/>
</dbReference>
<name>J3MYL7_ORYBR</name>
<dbReference type="OMA" id="ERETCNC"/>
<sequence>MKIINLRHVKKCCKTVSSGCLGQLPVDSHLDEAAFLNHHLHRQEPEAIGDGEHHLLHLSPELLQVDGAVAIVVEPRIQATVQLHELVGAHGSLIDTKVLLKNPEAHELLGHLRVGEEAITVGVKRGEPAVDGGVEGALVLDEAADGLAVEDFYTHVADSQNVAVPEVLDCYRMWLYFEVFLLVWFEERETCNCYLYRGLLI</sequence>